<sequence>MRNTWRVAAFDVAAPLAAIAALLAIGVVLSWPLWWVATCSALILLIVEGVLVNFWLLRRDSVTVGTDDDAPLLRLIVMALCAAALVAAVVTGYYRWTTADRELRRDSAEVVRIATGMAEAAASFSPGAPTASIDRAAAMMAPDKSGALKEQYAKSSADLARRHVSAQAETLAAGVEAIGPSAAVVAVILRVTQDVPGQPPEHASPAVRVVLSKDSGSWLVRDWSPINSR</sequence>
<dbReference type="AlphaFoldDB" id="A0A1X1RRA4"/>
<dbReference type="EMBL" id="PDKV01000019">
    <property type="protein sequence ID" value="PIB78117.1"/>
    <property type="molecule type" value="Genomic_DNA"/>
</dbReference>
<dbReference type="RefSeq" id="WP_062540385.1">
    <property type="nucleotide sequence ID" value="NZ_BBUN01000211.1"/>
</dbReference>
<name>A0A1X1RRA4_MYCCE</name>
<accession>A0A1X1RRA4</accession>
<dbReference type="STRING" id="28045.AWB95_11515"/>
<dbReference type="OrthoDB" id="4761631at2"/>
<organism evidence="2 4">
    <name type="scientific">Mycobacterium celatum</name>
    <dbReference type="NCBI Taxonomy" id="28045"/>
    <lineage>
        <taxon>Bacteria</taxon>
        <taxon>Bacillati</taxon>
        <taxon>Actinomycetota</taxon>
        <taxon>Actinomycetes</taxon>
        <taxon>Mycobacteriales</taxon>
        <taxon>Mycobacteriaceae</taxon>
        <taxon>Mycobacterium</taxon>
    </lineage>
</organism>
<evidence type="ECO:0008006" key="6">
    <source>
        <dbReference type="Google" id="ProtNLM"/>
    </source>
</evidence>
<feature type="transmembrane region" description="Helical" evidence="1">
    <location>
        <begin position="34"/>
        <end position="56"/>
    </location>
</feature>
<keyword evidence="1" id="KW-0472">Membrane</keyword>
<dbReference type="EMBL" id="LQOM01000027">
    <property type="protein sequence ID" value="ORV13456.1"/>
    <property type="molecule type" value="Genomic_DNA"/>
</dbReference>
<keyword evidence="4" id="KW-1185">Reference proteome</keyword>
<reference evidence="3 5" key="2">
    <citation type="journal article" date="2017" name="Infect. Genet. Evol.">
        <title>The new phylogeny of the genus Mycobacterium: The old and the news.</title>
        <authorList>
            <person name="Tortoli E."/>
            <person name="Fedrizzi T."/>
            <person name="Meehan C.J."/>
            <person name="Trovato A."/>
            <person name="Grottola A."/>
            <person name="Giacobazzi E."/>
            <person name="Serpini G.F."/>
            <person name="Tagliazucchi S."/>
            <person name="Fabio A."/>
            <person name="Bettua C."/>
            <person name="Bertorelli R."/>
            <person name="Frascaro F."/>
            <person name="De Sanctis V."/>
            <person name="Pecorari M."/>
            <person name="Jousson O."/>
            <person name="Segata N."/>
            <person name="Cirillo D.M."/>
        </authorList>
    </citation>
    <scope>NUCLEOTIDE SEQUENCE [LARGE SCALE GENOMIC DNA]</scope>
    <source>
        <strain evidence="3 5">NCTC 12882</strain>
    </source>
</reference>
<evidence type="ECO:0000256" key="1">
    <source>
        <dbReference type="SAM" id="Phobius"/>
    </source>
</evidence>
<evidence type="ECO:0000313" key="2">
    <source>
        <dbReference type="EMBL" id="ORV13456.1"/>
    </source>
</evidence>
<keyword evidence="1" id="KW-1133">Transmembrane helix</keyword>
<feature type="transmembrane region" description="Helical" evidence="1">
    <location>
        <begin position="7"/>
        <end position="28"/>
    </location>
</feature>
<dbReference type="Proteomes" id="UP000193907">
    <property type="component" value="Unassembled WGS sequence"/>
</dbReference>
<dbReference type="Proteomes" id="UP000230971">
    <property type="component" value="Unassembled WGS sequence"/>
</dbReference>
<gene>
    <name evidence="2" type="ORF">AWB95_11515</name>
    <name evidence="3" type="ORF">CQY23_15365</name>
</gene>
<proteinExistence type="predicted"/>
<reference evidence="2 4" key="1">
    <citation type="submission" date="2016-01" db="EMBL/GenBank/DDBJ databases">
        <title>The new phylogeny of the genus Mycobacterium.</title>
        <authorList>
            <person name="Tarcisio F."/>
            <person name="Conor M."/>
            <person name="Antonella G."/>
            <person name="Elisabetta G."/>
            <person name="Giulia F.S."/>
            <person name="Sara T."/>
            <person name="Anna F."/>
            <person name="Clotilde B."/>
            <person name="Roberto B."/>
            <person name="Veronica D.S."/>
            <person name="Fabio R."/>
            <person name="Monica P."/>
            <person name="Olivier J."/>
            <person name="Enrico T."/>
            <person name="Nicola S."/>
        </authorList>
    </citation>
    <scope>NUCLEOTIDE SEQUENCE [LARGE SCALE GENOMIC DNA]</scope>
    <source>
        <strain evidence="2 4">DSM 44243</strain>
    </source>
</reference>
<protein>
    <recommendedName>
        <fullName evidence="6">Transmembrane protein</fullName>
    </recommendedName>
</protein>
<evidence type="ECO:0000313" key="5">
    <source>
        <dbReference type="Proteomes" id="UP000230971"/>
    </source>
</evidence>
<evidence type="ECO:0000313" key="3">
    <source>
        <dbReference type="EMBL" id="PIB78117.1"/>
    </source>
</evidence>
<keyword evidence="1" id="KW-0812">Transmembrane</keyword>
<comment type="caution">
    <text evidence="2">The sequence shown here is derived from an EMBL/GenBank/DDBJ whole genome shotgun (WGS) entry which is preliminary data.</text>
</comment>
<feature type="transmembrane region" description="Helical" evidence="1">
    <location>
        <begin position="76"/>
        <end position="96"/>
    </location>
</feature>
<evidence type="ECO:0000313" key="4">
    <source>
        <dbReference type="Proteomes" id="UP000193907"/>
    </source>
</evidence>